<proteinExistence type="predicted"/>
<reference evidence="1" key="1">
    <citation type="journal article" date="2014" name="Front. Microbiol.">
        <title>High frequency of phylogenetically diverse reductive dehalogenase-homologous genes in deep subseafloor sedimentary metagenomes.</title>
        <authorList>
            <person name="Kawai M."/>
            <person name="Futagami T."/>
            <person name="Toyoda A."/>
            <person name="Takaki Y."/>
            <person name="Nishi S."/>
            <person name="Hori S."/>
            <person name="Arai W."/>
            <person name="Tsubouchi T."/>
            <person name="Morono Y."/>
            <person name="Uchiyama I."/>
            <person name="Ito T."/>
            <person name="Fujiyama A."/>
            <person name="Inagaki F."/>
            <person name="Takami H."/>
        </authorList>
    </citation>
    <scope>NUCLEOTIDE SEQUENCE</scope>
    <source>
        <strain evidence="1">Expedition CK06-06</strain>
    </source>
</reference>
<feature type="non-terminal residue" evidence="1">
    <location>
        <position position="1"/>
    </location>
</feature>
<evidence type="ECO:0000313" key="1">
    <source>
        <dbReference type="EMBL" id="GAH71373.1"/>
    </source>
</evidence>
<dbReference type="AlphaFoldDB" id="X1JNK2"/>
<name>X1JNK2_9ZZZZ</name>
<gene>
    <name evidence="1" type="ORF">S03H2_55015</name>
</gene>
<dbReference type="EMBL" id="BARU01035114">
    <property type="protein sequence ID" value="GAH71373.1"/>
    <property type="molecule type" value="Genomic_DNA"/>
</dbReference>
<sequence length="91" mass="10378">TGTARTAQGKQASGKFQKIKSDTLYLLHANSATKRLQIFTEKDMREHFIREKESGRFPPEVDLIHVELPDSLKQELQNARRLASKEVTPNT</sequence>
<organism evidence="1">
    <name type="scientific">marine sediment metagenome</name>
    <dbReference type="NCBI Taxonomy" id="412755"/>
    <lineage>
        <taxon>unclassified sequences</taxon>
        <taxon>metagenomes</taxon>
        <taxon>ecological metagenomes</taxon>
    </lineage>
</organism>
<comment type="caution">
    <text evidence="1">The sequence shown here is derived from an EMBL/GenBank/DDBJ whole genome shotgun (WGS) entry which is preliminary data.</text>
</comment>
<protein>
    <submittedName>
        <fullName evidence="1">Uncharacterized protein</fullName>
    </submittedName>
</protein>
<accession>X1JNK2</accession>